<accession>A0AAD4D316</accession>
<reference evidence="4" key="1">
    <citation type="journal article" date="2020" name="Fungal Divers.">
        <title>Resolving the Mortierellaceae phylogeny through synthesis of multi-gene phylogenetics and phylogenomics.</title>
        <authorList>
            <person name="Vandepol N."/>
            <person name="Liber J."/>
            <person name="Desiro A."/>
            <person name="Na H."/>
            <person name="Kennedy M."/>
            <person name="Barry K."/>
            <person name="Grigoriev I.V."/>
            <person name="Miller A.N."/>
            <person name="O'Donnell K."/>
            <person name="Stajich J.E."/>
            <person name="Bonito G."/>
        </authorList>
    </citation>
    <scope>NUCLEOTIDE SEQUENCE</scope>
    <source>
        <strain evidence="4">NRRL 28262</strain>
    </source>
</reference>
<dbReference type="EMBL" id="JAAAIL010002098">
    <property type="protein sequence ID" value="KAG0260542.1"/>
    <property type="molecule type" value="Genomic_DNA"/>
</dbReference>
<dbReference type="SUPFAM" id="SSF69047">
    <property type="entry name" value="Hypothetical protein YjbJ"/>
    <property type="match status" value="1"/>
</dbReference>
<dbReference type="InterPro" id="IPR036629">
    <property type="entry name" value="YjbJ_sf"/>
</dbReference>
<proteinExistence type="inferred from homology"/>
<evidence type="ECO:0000313" key="4">
    <source>
        <dbReference type="EMBL" id="KAG0260542.1"/>
    </source>
</evidence>
<comment type="similarity">
    <text evidence="1">Belongs to the UPF0337 (CsbD) family.</text>
</comment>
<protein>
    <recommendedName>
        <fullName evidence="3">CsbD-like domain-containing protein</fullName>
    </recommendedName>
</protein>
<evidence type="ECO:0000313" key="5">
    <source>
        <dbReference type="Proteomes" id="UP001194580"/>
    </source>
</evidence>
<evidence type="ECO:0000259" key="3">
    <source>
        <dbReference type="Pfam" id="PF05532"/>
    </source>
</evidence>
<dbReference type="InterPro" id="IPR008462">
    <property type="entry name" value="CsbD"/>
</dbReference>
<name>A0AAD4D316_9FUNG</name>
<feature type="compositionally biased region" description="Polar residues" evidence="2">
    <location>
        <begin position="1"/>
        <end position="10"/>
    </location>
</feature>
<feature type="compositionally biased region" description="Basic and acidic residues" evidence="2">
    <location>
        <begin position="34"/>
        <end position="44"/>
    </location>
</feature>
<dbReference type="Pfam" id="PF05532">
    <property type="entry name" value="CsbD"/>
    <property type="match status" value="1"/>
</dbReference>
<evidence type="ECO:0000256" key="1">
    <source>
        <dbReference type="ARBA" id="ARBA00009129"/>
    </source>
</evidence>
<dbReference type="AlphaFoldDB" id="A0AAD4D316"/>
<sequence length="103" mass="10419">MSEKISNTLHSIIGGAKESLGRAVGSEQLAAEGAAEKAKADTRAATHAAQAQAQKTQNHAQGVADNISGRVKSTVGAATGNTKMEAEGHVQQAAGDIRRAANS</sequence>
<keyword evidence="5" id="KW-1185">Reference proteome</keyword>
<feature type="domain" description="CsbD-like" evidence="3">
    <location>
        <begin position="60"/>
        <end position="100"/>
    </location>
</feature>
<feature type="compositionally biased region" description="Low complexity" evidence="2">
    <location>
        <begin position="45"/>
        <end position="61"/>
    </location>
</feature>
<evidence type="ECO:0000256" key="2">
    <source>
        <dbReference type="SAM" id="MobiDB-lite"/>
    </source>
</evidence>
<feature type="region of interest" description="Disordered" evidence="2">
    <location>
        <begin position="1"/>
        <end position="103"/>
    </location>
</feature>
<comment type="caution">
    <text evidence="4">The sequence shown here is derived from an EMBL/GenBank/DDBJ whole genome shotgun (WGS) entry which is preliminary data.</text>
</comment>
<gene>
    <name evidence="4" type="ORF">BGZ95_004399</name>
</gene>
<dbReference type="Proteomes" id="UP001194580">
    <property type="component" value="Unassembled WGS sequence"/>
</dbReference>
<dbReference type="Gene3D" id="1.10.1470.10">
    <property type="entry name" value="YjbJ"/>
    <property type="match status" value="1"/>
</dbReference>
<organism evidence="4 5">
    <name type="scientific">Linnemannia exigua</name>
    <dbReference type="NCBI Taxonomy" id="604196"/>
    <lineage>
        <taxon>Eukaryota</taxon>
        <taxon>Fungi</taxon>
        <taxon>Fungi incertae sedis</taxon>
        <taxon>Mucoromycota</taxon>
        <taxon>Mortierellomycotina</taxon>
        <taxon>Mortierellomycetes</taxon>
        <taxon>Mortierellales</taxon>
        <taxon>Mortierellaceae</taxon>
        <taxon>Linnemannia</taxon>
    </lineage>
</organism>